<evidence type="ECO:0000313" key="1">
    <source>
        <dbReference type="EMBL" id="OGG76902.1"/>
    </source>
</evidence>
<reference evidence="1 2" key="1">
    <citation type="journal article" date="2016" name="Nat. Commun.">
        <title>Thousands of microbial genomes shed light on interconnected biogeochemical processes in an aquifer system.</title>
        <authorList>
            <person name="Anantharaman K."/>
            <person name="Brown C.T."/>
            <person name="Hug L.A."/>
            <person name="Sharon I."/>
            <person name="Castelle C.J."/>
            <person name="Probst A.J."/>
            <person name="Thomas B.C."/>
            <person name="Singh A."/>
            <person name="Wilkins M.J."/>
            <person name="Karaoz U."/>
            <person name="Brodie E.L."/>
            <person name="Williams K.H."/>
            <person name="Hubbard S.S."/>
            <person name="Banfield J.F."/>
        </authorList>
    </citation>
    <scope>NUCLEOTIDE SEQUENCE [LARGE SCALE GENOMIC DNA]</scope>
</reference>
<comment type="caution">
    <text evidence="1">The sequence shown here is derived from an EMBL/GenBank/DDBJ whole genome shotgun (WGS) entry which is preliminary data.</text>
</comment>
<organism evidence="1 2">
    <name type="scientific">Candidatus Kaiserbacteria bacterium RIFCSPLOWO2_01_FULL_54_24</name>
    <dbReference type="NCBI Taxonomy" id="1798515"/>
    <lineage>
        <taxon>Bacteria</taxon>
        <taxon>Candidatus Kaiseribacteriota</taxon>
    </lineage>
</organism>
<gene>
    <name evidence="1" type="ORF">A3B35_00960</name>
</gene>
<evidence type="ECO:0000313" key="2">
    <source>
        <dbReference type="Proteomes" id="UP000177215"/>
    </source>
</evidence>
<dbReference type="AlphaFoldDB" id="A0A1F6ETU3"/>
<protein>
    <submittedName>
        <fullName evidence="1">Uncharacterized protein</fullName>
    </submittedName>
</protein>
<name>A0A1F6ETU3_9BACT</name>
<dbReference type="EMBL" id="MFMC01000032">
    <property type="protein sequence ID" value="OGG76902.1"/>
    <property type="molecule type" value="Genomic_DNA"/>
</dbReference>
<proteinExistence type="predicted"/>
<accession>A0A1F6ETU3</accession>
<dbReference type="Proteomes" id="UP000177215">
    <property type="component" value="Unassembled WGS sequence"/>
</dbReference>
<sequence>MMVGLDQLLSQEGQEHVEIDVAQMKAGDVVIADYANQSGVANDDKPGRFSVKFAEAQWAHLGISEEFGPSKTWTVEVSGLPPKKPRVYRAAYGGAGFGGSMRSPGVIATDRSLLFHLPDLGELRSPFVTKLAVVRKDAAGEGEVYRLVKPDELSSGDEHTREIHERRLGQYAELMKKFGFAKEHDFRNGEDQSFLDDWDRNADYEDDNFAATYHAGMAQGNSLIVFNKKDNTYTHYNYYNYKNRDALQVCYSGLEGNGEPFNPHEHGRLYMGESMVHRSGSSIVTYNTSPNISLEATNYKAAKSDASDLLHIPLYGNWEDVTAPDIEIYPDATFRVPEQYPISLLTKQDPEIFQKIRAKIAIERDGEAIVVTLGGEKRRLRTPEEIFSALQVEN</sequence>